<dbReference type="InterPro" id="IPR036047">
    <property type="entry name" value="F-box-like_dom_sf"/>
</dbReference>
<protein>
    <recommendedName>
        <fullName evidence="3">F-box domain-containing protein</fullName>
    </recommendedName>
</protein>
<evidence type="ECO:0008006" key="3">
    <source>
        <dbReference type="Google" id="ProtNLM"/>
    </source>
</evidence>
<evidence type="ECO:0000313" key="1">
    <source>
        <dbReference type="EMBL" id="KAH6653193.1"/>
    </source>
</evidence>
<proteinExistence type="predicted"/>
<sequence>MGSFTDLSFELQELILTQLLDNPQMPAAFLCNANLVCHQWHEIATRLLFQDITLVAAHRSRKQKAYIDHLISNKRISEAIRNVSIVITRGLITVTFLESLEKLVPLLVHLRKIEIIGDSNVLLHRDEDNDDETDDYIHINELRKAIPEILGKLERRVSIHLDRYVHTLDVSSLDLSYMTSSLSTRKDGGHALKALSASLLQSSSEDGYYPSLKTRYPACASQEVAALLKINEELESLTLEMSIMAEWTYLKENYEEEKQWALENIVPTYHPLTSLSLHGHLVMSDKAWGDWKSFRWSQLTSLTIGHPKLLESLTLRLEDVPLSSLQTLKVFNYKSVESIEDCLTEPPGMGRFLRSTTVNELCLVAIKPNTLIDFLAAGRHAASVLEKLRFHHPNPNFVLSMTQITELKGLLVNVSWLGLDMHRRHLFGTSHPDAHLLYLDAVAEMRALKHLRVFLHDEPFLLDRMAETEFTKADAIASFRYLDVQKQGSALESLVICQGRGFFSELWIVWHLGGSKVMLDHRHAETGRRVETWDLDILSKVKEYPARWTEWGTPSSEWRCDPLWGFPEGW</sequence>
<organism evidence="1 2">
    <name type="scientific">Truncatella angustata</name>
    <dbReference type="NCBI Taxonomy" id="152316"/>
    <lineage>
        <taxon>Eukaryota</taxon>
        <taxon>Fungi</taxon>
        <taxon>Dikarya</taxon>
        <taxon>Ascomycota</taxon>
        <taxon>Pezizomycotina</taxon>
        <taxon>Sordariomycetes</taxon>
        <taxon>Xylariomycetidae</taxon>
        <taxon>Amphisphaeriales</taxon>
        <taxon>Sporocadaceae</taxon>
        <taxon>Truncatella</taxon>
    </lineage>
</organism>
<dbReference type="SUPFAM" id="SSF81383">
    <property type="entry name" value="F-box domain"/>
    <property type="match status" value="1"/>
</dbReference>
<dbReference type="AlphaFoldDB" id="A0A9P8ZXM7"/>
<reference evidence="1" key="1">
    <citation type="journal article" date="2021" name="Nat. Commun.">
        <title>Genetic determinants of endophytism in the Arabidopsis root mycobiome.</title>
        <authorList>
            <person name="Mesny F."/>
            <person name="Miyauchi S."/>
            <person name="Thiergart T."/>
            <person name="Pickel B."/>
            <person name="Atanasova L."/>
            <person name="Karlsson M."/>
            <person name="Huettel B."/>
            <person name="Barry K.W."/>
            <person name="Haridas S."/>
            <person name="Chen C."/>
            <person name="Bauer D."/>
            <person name="Andreopoulos W."/>
            <person name="Pangilinan J."/>
            <person name="LaButti K."/>
            <person name="Riley R."/>
            <person name="Lipzen A."/>
            <person name="Clum A."/>
            <person name="Drula E."/>
            <person name="Henrissat B."/>
            <person name="Kohler A."/>
            <person name="Grigoriev I.V."/>
            <person name="Martin F.M."/>
            <person name="Hacquard S."/>
        </authorList>
    </citation>
    <scope>NUCLEOTIDE SEQUENCE</scope>
    <source>
        <strain evidence="1">MPI-SDFR-AT-0073</strain>
    </source>
</reference>
<dbReference type="OrthoDB" id="3204049at2759"/>
<dbReference type="Proteomes" id="UP000758603">
    <property type="component" value="Unassembled WGS sequence"/>
</dbReference>
<keyword evidence="2" id="KW-1185">Reference proteome</keyword>
<gene>
    <name evidence="1" type="ORF">BKA67DRAFT_568831</name>
</gene>
<dbReference type="EMBL" id="JAGPXC010000005">
    <property type="protein sequence ID" value="KAH6653193.1"/>
    <property type="molecule type" value="Genomic_DNA"/>
</dbReference>
<dbReference type="GeneID" id="70131951"/>
<dbReference type="RefSeq" id="XP_045957470.1">
    <property type="nucleotide sequence ID" value="XM_046103059.1"/>
</dbReference>
<name>A0A9P8ZXM7_9PEZI</name>
<evidence type="ECO:0000313" key="2">
    <source>
        <dbReference type="Proteomes" id="UP000758603"/>
    </source>
</evidence>
<accession>A0A9P8ZXM7</accession>
<comment type="caution">
    <text evidence="1">The sequence shown here is derived from an EMBL/GenBank/DDBJ whole genome shotgun (WGS) entry which is preliminary data.</text>
</comment>